<keyword evidence="6" id="KW-1185">Reference proteome</keyword>
<evidence type="ECO:0000313" key="6">
    <source>
        <dbReference type="Proteomes" id="UP000198728"/>
    </source>
</evidence>
<accession>A0A1I1N321</accession>
<dbReference type="GO" id="GO:0003677">
    <property type="term" value="F:DNA binding"/>
    <property type="evidence" value="ECO:0007669"/>
    <property type="project" value="UniProtKB-KW"/>
</dbReference>
<protein>
    <submittedName>
        <fullName evidence="5">Transcriptional regulator, HxlR family</fullName>
    </submittedName>
</protein>
<dbReference type="SUPFAM" id="SSF46785">
    <property type="entry name" value="Winged helix' DNA-binding domain"/>
    <property type="match status" value="1"/>
</dbReference>
<gene>
    <name evidence="5" type="ORF">SAMN04488094_11188</name>
</gene>
<dbReference type="Gene3D" id="1.10.10.10">
    <property type="entry name" value="Winged helix-like DNA-binding domain superfamily/Winged helix DNA-binding domain"/>
    <property type="match status" value="1"/>
</dbReference>
<name>A0A1I1N321_9RHOB</name>
<dbReference type="PANTHER" id="PTHR33204:SF37">
    <property type="entry name" value="HTH-TYPE TRANSCRIPTIONAL REGULATOR YODB"/>
    <property type="match status" value="1"/>
</dbReference>
<evidence type="ECO:0000256" key="1">
    <source>
        <dbReference type="ARBA" id="ARBA00023015"/>
    </source>
</evidence>
<reference evidence="5 6" key="1">
    <citation type="submission" date="2016-10" db="EMBL/GenBank/DDBJ databases">
        <authorList>
            <person name="de Groot N.N."/>
        </authorList>
    </citation>
    <scope>NUCLEOTIDE SEQUENCE [LARGE SCALE GENOMIC DNA]</scope>
    <source>
        <strain evidence="5 6">DSM 19548</strain>
    </source>
</reference>
<organism evidence="5 6">
    <name type="scientific">Tropicimonas isoalkanivorans</name>
    <dbReference type="NCBI Taxonomy" id="441112"/>
    <lineage>
        <taxon>Bacteria</taxon>
        <taxon>Pseudomonadati</taxon>
        <taxon>Pseudomonadota</taxon>
        <taxon>Alphaproteobacteria</taxon>
        <taxon>Rhodobacterales</taxon>
        <taxon>Roseobacteraceae</taxon>
        <taxon>Tropicimonas</taxon>
    </lineage>
</organism>
<keyword evidence="3" id="KW-0804">Transcription</keyword>
<dbReference type="EMBL" id="FOLG01000011">
    <property type="protein sequence ID" value="SFC91592.1"/>
    <property type="molecule type" value="Genomic_DNA"/>
</dbReference>
<evidence type="ECO:0000259" key="4">
    <source>
        <dbReference type="PROSITE" id="PS51118"/>
    </source>
</evidence>
<evidence type="ECO:0000256" key="2">
    <source>
        <dbReference type="ARBA" id="ARBA00023125"/>
    </source>
</evidence>
<sequence>MPKTPPQCPMDSILRLLMGPWTTYIIWVLSDQGPQRFGALKRAVPGISTRMLTERLRMLQCAGVIWREQAETIPPAVTYGLTPRGDDLRNVLDALGEIANRWMAEGVFDDDDVGAV</sequence>
<proteinExistence type="predicted"/>
<dbReference type="InterPro" id="IPR036390">
    <property type="entry name" value="WH_DNA-bd_sf"/>
</dbReference>
<keyword evidence="2" id="KW-0238">DNA-binding</keyword>
<dbReference type="InterPro" id="IPR036388">
    <property type="entry name" value="WH-like_DNA-bd_sf"/>
</dbReference>
<dbReference type="InterPro" id="IPR002577">
    <property type="entry name" value="HTH_HxlR"/>
</dbReference>
<feature type="domain" description="HTH hxlR-type" evidence="4">
    <location>
        <begin position="8"/>
        <end position="107"/>
    </location>
</feature>
<dbReference type="AlphaFoldDB" id="A0A1I1N321"/>
<evidence type="ECO:0000256" key="3">
    <source>
        <dbReference type="ARBA" id="ARBA00023163"/>
    </source>
</evidence>
<keyword evidence="1" id="KW-0805">Transcription regulation</keyword>
<dbReference type="STRING" id="441112.SAMN04488094_11188"/>
<dbReference type="Pfam" id="PF01638">
    <property type="entry name" value="HxlR"/>
    <property type="match status" value="1"/>
</dbReference>
<dbReference type="Proteomes" id="UP000198728">
    <property type="component" value="Unassembled WGS sequence"/>
</dbReference>
<dbReference type="PANTHER" id="PTHR33204">
    <property type="entry name" value="TRANSCRIPTIONAL REGULATOR, MARR FAMILY"/>
    <property type="match status" value="1"/>
</dbReference>
<evidence type="ECO:0000313" key="5">
    <source>
        <dbReference type="EMBL" id="SFC91592.1"/>
    </source>
</evidence>
<dbReference type="PROSITE" id="PS51118">
    <property type="entry name" value="HTH_HXLR"/>
    <property type="match status" value="1"/>
</dbReference>